<evidence type="ECO:0000313" key="2">
    <source>
        <dbReference type="EMBL" id="RVW85921.1"/>
    </source>
</evidence>
<name>A0A438HNA0_VITVI</name>
<comment type="caution">
    <text evidence="2">The sequence shown here is derived from an EMBL/GenBank/DDBJ whole genome shotgun (WGS) entry which is preliminary data.</text>
</comment>
<protein>
    <submittedName>
        <fullName evidence="2">Uncharacterized protein</fullName>
    </submittedName>
</protein>
<gene>
    <name evidence="2" type="ORF">CK203_035361</name>
</gene>
<evidence type="ECO:0000313" key="3">
    <source>
        <dbReference type="Proteomes" id="UP000288805"/>
    </source>
</evidence>
<accession>A0A438HNA0</accession>
<feature type="region of interest" description="Disordered" evidence="1">
    <location>
        <begin position="145"/>
        <end position="168"/>
    </location>
</feature>
<organism evidence="2 3">
    <name type="scientific">Vitis vinifera</name>
    <name type="common">Grape</name>
    <dbReference type="NCBI Taxonomy" id="29760"/>
    <lineage>
        <taxon>Eukaryota</taxon>
        <taxon>Viridiplantae</taxon>
        <taxon>Streptophyta</taxon>
        <taxon>Embryophyta</taxon>
        <taxon>Tracheophyta</taxon>
        <taxon>Spermatophyta</taxon>
        <taxon>Magnoliopsida</taxon>
        <taxon>eudicotyledons</taxon>
        <taxon>Gunneridae</taxon>
        <taxon>Pentapetalae</taxon>
        <taxon>rosids</taxon>
        <taxon>Vitales</taxon>
        <taxon>Vitaceae</taxon>
        <taxon>Viteae</taxon>
        <taxon>Vitis</taxon>
    </lineage>
</organism>
<dbReference type="Proteomes" id="UP000288805">
    <property type="component" value="Unassembled WGS sequence"/>
</dbReference>
<sequence>MAAKLLNLFDFYWFQHLIFSNKPPPPSPPPPAPHPDLQFYDPFKESNLSEHLPTLHVRSLGDADQFLSFQESFTLDNSVSPSSVLQASKLQRIFSAKELGEGYPTFDETDRPIERKGFMDLGFVFSEEDKNSWLVSIVPGLKRLGRKSTSGGEDHDEEEDGENIEKSEVSRPYLSEAWGVLDRRRKEMDGLLNWRIPASANEMDMKDHLRLWAHTVASAVR</sequence>
<dbReference type="AlphaFoldDB" id="A0A438HNA0"/>
<dbReference type="PANTHER" id="PTHR33785">
    <property type="entry name" value="OS06G0550800 PROTEIN"/>
    <property type="match status" value="1"/>
</dbReference>
<reference evidence="2 3" key="1">
    <citation type="journal article" date="2018" name="PLoS Genet.">
        <title>Population sequencing reveals clonal diversity and ancestral inbreeding in the grapevine cultivar Chardonnay.</title>
        <authorList>
            <person name="Roach M.J."/>
            <person name="Johnson D.L."/>
            <person name="Bohlmann J."/>
            <person name="van Vuuren H.J."/>
            <person name="Jones S.J."/>
            <person name="Pretorius I.S."/>
            <person name="Schmidt S.A."/>
            <person name="Borneman A.R."/>
        </authorList>
    </citation>
    <scope>NUCLEOTIDE SEQUENCE [LARGE SCALE GENOMIC DNA]</scope>
    <source>
        <strain evidence="3">cv. Chardonnay</strain>
        <tissue evidence="2">Leaf</tissue>
    </source>
</reference>
<dbReference type="PANTHER" id="PTHR33785:SF12">
    <property type="entry name" value="DUF1685 FAMILY PROTEIN"/>
    <property type="match status" value="1"/>
</dbReference>
<proteinExistence type="predicted"/>
<evidence type="ECO:0000256" key="1">
    <source>
        <dbReference type="SAM" id="MobiDB-lite"/>
    </source>
</evidence>
<dbReference type="EMBL" id="QGNW01000199">
    <property type="protein sequence ID" value="RVW85921.1"/>
    <property type="molecule type" value="Genomic_DNA"/>
</dbReference>